<evidence type="ECO:0000256" key="1">
    <source>
        <dbReference type="ARBA" id="ARBA00000553"/>
    </source>
</evidence>
<dbReference type="EMBL" id="CAFBNJ010000143">
    <property type="protein sequence ID" value="CAB4965164.1"/>
    <property type="molecule type" value="Genomic_DNA"/>
</dbReference>
<sequence length="229" mass="25354">MRFFDRALGNGRSIRVRWTDRTDGNLAIDEAMPELEQRRRDVTDRPWVWLRQVHGERCIDLDEVGIESATGAEADAVVTAQPDLALAIHTADCVPIVLWSEDGVLGAVHAGWRGLEAGIVESCIELLRTKSSEPISAVIGPSIGPECYEFGDEDLERLSAKFGSSVRSLTNDGRPALNVRCGIRNELGRLNVTIVFEDDTCTSCDHQLYSFRRRGESGRQALVLWSESA</sequence>
<evidence type="ECO:0000313" key="12">
    <source>
        <dbReference type="EMBL" id="CAB4579687.1"/>
    </source>
</evidence>
<dbReference type="InterPro" id="IPR038371">
    <property type="entry name" value="Cu_polyphenol_OxRdtase_sf"/>
</dbReference>
<protein>
    <submittedName>
        <fullName evidence="17">Unannotated protein</fullName>
    </submittedName>
</protein>
<accession>A0A6J7VBN7</accession>
<dbReference type="GO" id="GO:0005507">
    <property type="term" value="F:copper ion binding"/>
    <property type="evidence" value="ECO:0007669"/>
    <property type="project" value="TreeGrafter"/>
</dbReference>
<dbReference type="EMBL" id="CAESAL010000012">
    <property type="protein sequence ID" value="CAB4335191.1"/>
    <property type="molecule type" value="Genomic_DNA"/>
</dbReference>
<keyword evidence="4" id="KW-0479">Metal-binding</keyword>
<evidence type="ECO:0000313" key="15">
    <source>
        <dbReference type="EMBL" id="CAB4802735.1"/>
    </source>
</evidence>
<evidence type="ECO:0000313" key="14">
    <source>
        <dbReference type="EMBL" id="CAB4714398.1"/>
    </source>
</evidence>
<dbReference type="Gene3D" id="3.60.140.10">
    <property type="entry name" value="CNF1/YfiH-like putative cysteine hydrolases"/>
    <property type="match status" value="1"/>
</dbReference>
<evidence type="ECO:0000313" key="11">
    <source>
        <dbReference type="EMBL" id="CAB4371208.1"/>
    </source>
</evidence>
<evidence type="ECO:0000256" key="3">
    <source>
        <dbReference type="ARBA" id="ARBA00022679"/>
    </source>
</evidence>
<gene>
    <name evidence="12" type="ORF">UFOPK1762_00503</name>
    <name evidence="13" type="ORF">UFOPK1906_01110</name>
    <name evidence="14" type="ORF">UFOPK2624_01299</name>
    <name evidence="15" type="ORF">UFOPK3010_00684</name>
    <name evidence="10" type="ORF">UFOPK3331_00521</name>
    <name evidence="16" type="ORF">UFOPK3785_01856</name>
    <name evidence="11" type="ORF">UFOPK4201_00684</name>
    <name evidence="17" type="ORF">UFOPK4371_00628</name>
</gene>
<reference evidence="17" key="1">
    <citation type="submission" date="2020-05" db="EMBL/GenBank/DDBJ databases">
        <authorList>
            <person name="Chiriac C."/>
            <person name="Salcher M."/>
            <person name="Ghai R."/>
            <person name="Kavagutti S V."/>
        </authorList>
    </citation>
    <scope>NUCLEOTIDE SEQUENCE</scope>
</reference>
<comment type="catalytic activity">
    <reaction evidence="9">
        <text>S-methyl-5'-thioadenosine + phosphate = 5-(methylsulfanyl)-alpha-D-ribose 1-phosphate + adenine</text>
        <dbReference type="Rhea" id="RHEA:11852"/>
        <dbReference type="ChEBI" id="CHEBI:16708"/>
        <dbReference type="ChEBI" id="CHEBI:17509"/>
        <dbReference type="ChEBI" id="CHEBI:43474"/>
        <dbReference type="ChEBI" id="CHEBI:58533"/>
        <dbReference type="EC" id="2.4.2.28"/>
    </reaction>
    <physiologicalReaction direction="left-to-right" evidence="9">
        <dbReference type="Rhea" id="RHEA:11853"/>
    </physiologicalReaction>
</comment>
<evidence type="ECO:0000256" key="6">
    <source>
        <dbReference type="ARBA" id="ARBA00022833"/>
    </source>
</evidence>
<evidence type="ECO:0000313" key="10">
    <source>
        <dbReference type="EMBL" id="CAB4335191.1"/>
    </source>
</evidence>
<dbReference type="SUPFAM" id="SSF64438">
    <property type="entry name" value="CNF1/YfiH-like putative cysteine hydrolases"/>
    <property type="match status" value="1"/>
</dbReference>
<dbReference type="EMBL" id="CAEUNJ010000022">
    <property type="protein sequence ID" value="CAB4371208.1"/>
    <property type="molecule type" value="Genomic_DNA"/>
</dbReference>
<evidence type="ECO:0000313" key="17">
    <source>
        <dbReference type="EMBL" id="CAB5075995.1"/>
    </source>
</evidence>
<evidence type="ECO:0000256" key="7">
    <source>
        <dbReference type="ARBA" id="ARBA00047989"/>
    </source>
</evidence>
<evidence type="ECO:0000256" key="5">
    <source>
        <dbReference type="ARBA" id="ARBA00022801"/>
    </source>
</evidence>
<dbReference type="AlphaFoldDB" id="A0A6J7VBN7"/>
<comment type="catalytic activity">
    <reaction evidence="8">
        <text>adenosine + phosphate = alpha-D-ribose 1-phosphate + adenine</text>
        <dbReference type="Rhea" id="RHEA:27642"/>
        <dbReference type="ChEBI" id="CHEBI:16335"/>
        <dbReference type="ChEBI" id="CHEBI:16708"/>
        <dbReference type="ChEBI" id="CHEBI:43474"/>
        <dbReference type="ChEBI" id="CHEBI:57720"/>
        <dbReference type="EC" id="2.4.2.1"/>
    </reaction>
    <physiologicalReaction direction="left-to-right" evidence="8">
        <dbReference type="Rhea" id="RHEA:27643"/>
    </physiologicalReaction>
</comment>
<dbReference type="EMBL" id="CAEZTY010000011">
    <property type="protein sequence ID" value="CAB4579687.1"/>
    <property type="molecule type" value="Genomic_DNA"/>
</dbReference>
<dbReference type="PANTHER" id="PTHR30616:SF2">
    <property type="entry name" value="PURINE NUCLEOSIDE PHOSPHORYLASE LACC1"/>
    <property type="match status" value="1"/>
</dbReference>
<dbReference type="EMBL" id="CAFBRD010000023">
    <property type="protein sequence ID" value="CAB5075995.1"/>
    <property type="molecule type" value="Genomic_DNA"/>
</dbReference>
<proteinExistence type="inferred from homology"/>
<dbReference type="GO" id="GO:0017061">
    <property type="term" value="F:S-methyl-5-thioadenosine phosphorylase activity"/>
    <property type="evidence" value="ECO:0007669"/>
    <property type="project" value="UniProtKB-EC"/>
</dbReference>
<dbReference type="EMBL" id="CAEZXY010000065">
    <property type="protein sequence ID" value="CAB4714398.1"/>
    <property type="molecule type" value="Genomic_DNA"/>
</dbReference>
<keyword evidence="6" id="KW-0862">Zinc</keyword>
<organism evidence="17">
    <name type="scientific">freshwater metagenome</name>
    <dbReference type="NCBI Taxonomy" id="449393"/>
    <lineage>
        <taxon>unclassified sequences</taxon>
        <taxon>metagenomes</taxon>
        <taxon>ecological metagenomes</taxon>
    </lineage>
</organism>
<comment type="catalytic activity">
    <reaction evidence="7">
        <text>adenosine + H2O + H(+) = inosine + NH4(+)</text>
        <dbReference type="Rhea" id="RHEA:24408"/>
        <dbReference type="ChEBI" id="CHEBI:15377"/>
        <dbReference type="ChEBI" id="CHEBI:15378"/>
        <dbReference type="ChEBI" id="CHEBI:16335"/>
        <dbReference type="ChEBI" id="CHEBI:17596"/>
        <dbReference type="ChEBI" id="CHEBI:28938"/>
        <dbReference type="EC" id="3.5.4.4"/>
    </reaction>
    <physiologicalReaction direction="left-to-right" evidence="7">
        <dbReference type="Rhea" id="RHEA:24409"/>
    </physiologicalReaction>
</comment>
<evidence type="ECO:0000256" key="8">
    <source>
        <dbReference type="ARBA" id="ARBA00048968"/>
    </source>
</evidence>
<dbReference type="InterPro" id="IPR011324">
    <property type="entry name" value="Cytotoxic_necrot_fac-like_cat"/>
</dbReference>
<keyword evidence="3" id="KW-0808">Transferase</keyword>
<keyword evidence="5" id="KW-0378">Hydrolase</keyword>
<evidence type="ECO:0000256" key="4">
    <source>
        <dbReference type="ARBA" id="ARBA00022723"/>
    </source>
</evidence>
<evidence type="ECO:0000313" key="16">
    <source>
        <dbReference type="EMBL" id="CAB4965164.1"/>
    </source>
</evidence>
<dbReference type="CDD" id="cd16833">
    <property type="entry name" value="YfiH"/>
    <property type="match status" value="1"/>
</dbReference>
<evidence type="ECO:0000256" key="9">
    <source>
        <dbReference type="ARBA" id="ARBA00049893"/>
    </source>
</evidence>
<evidence type="ECO:0000313" key="13">
    <source>
        <dbReference type="EMBL" id="CAB4624977.1"/>
    </source>
</evidence>
<dbReference type="Pfam" id="PF02578">
    <property type="entry name" value="Cu-oxidase_4"/>
    <property type="match status" value="1"/>
</dbReference>
<comment type="catalytic activity">
    <reaction evidence="1">
        <text>inosine + phosphate = alpha-D-ribose 1-phosphate + hypoxanthine</text>
        <dbReference type="Rhea" id="RHEA:27646"/>
        <dbReference type="ChEBI" id="CHEBI:17368"/>
        <dbReference type="ChEBI" id="CHEBI:17596"/>
        <dbReference type="ChEBI" id="CHEBI:43474"/>
        <dbReference type="ChEBI" id="CHEBI:57720"/>
        <dbReference type="EC" id="2.4.2.1"/>
    </reaction>
    <physiologicalReaction direction="left-to-right" evidence="1">
        <dbReference type="Rhea" id="RHEA:27647"/>
    </physiologicalReaction>
</comment>
<evidence type="ECO:0000256" key="2">
    <source>
        <dbReference type="ARBA" id="ARBA00007353"/>
    </source>
</evidence>
<dbReference type="EMBL" id="CAFAAM010000074">
    <property type="protein sequence ID" value="CAB4802735.1"/>
    <property type="molecule type" value="Genomic_DNA"/>
</dbReference>
<dbReference type="PANTHER" id="PTHR30616">
    <property type="entry name" value="UNCHARACTERIZED PROTEIN YFIH"/>
    <property type="match status" value="1"/>
</dbReference>
<dbReference type="GO" id="GO:0016787">
    <property type="term" value="F:hydrolase activity"/>
    <property type="evidence" value="ECO:0007669"/>
    <property type="project" value="UniProtKB-KW"/>
</dbReference>
<dbReference type="EMBL" id="CAEZVC010000066">
    <property type="protein sequence ID" value="CAB4624977.1"/>
    <property type="molecule type" value="Genomic_DNA"/>
</dbReference>
<name>A0A6J7VBN7_9ZZZZ</name>
<dbReference type="InterPro" id="IPR003730">
    <property type="entry name" value="Cu_polyphenol_OxRdtase"/>
</dbReference>
<comment type="similarity">
    <text evidence="2">Belongs to the purine nucleoside phosphorylase YfiH/LACC1 family.</text>
</comment>